<comment type="caution">
    <text evidence="2">The sequence shown here is derived from an EMBL/GenBank/DDBJ whole genome shotgun (WGS) entry which is preliminary data.</text>
</comment>
<dbReference type="SUPFAM" id="SSF54236">
    <property type="entry name" value="Ubiquitin-like"/>
    <property type="match status" value="1"/>
</dbReference>
<dbReference type="Proteomes" id="UP000663889">
    <property type="component" value="Unassembled WGS sequence"/>
</dbReference>
<organism evidence="2 4">
    <name type="scientific">Rotaria sordida</name>
    <dbReference type="NCBI Taxonomy" id="392033"/>
    <lineage>
        <taxon>Eukaryota</taxon>
        <taxon>Metazoa</taxon>
        <taxon>Spiralia</taxon>
        <taxon>Gnathifera</taxon>
        <taxon>Rotifera</taxon>
        <taxon>Eurotatoria</taxon>
        <taxon>Bdelloidea</taxon>
        <taxon>Philodinida</taxon>
        <taxon>Philodinidae</taxon>
        <taxon>Rotaria</taxon>
    </lineage>
</organism>
<dbReference type="EMBL" id="CAJNOU010013428">
    <property type="protein sequence ID" value="CAF1565164.1"/>
    <property type="molecule type" value="Genomic_DNA"/>
</dbReference>
<gene>
    <name evidence="3" type="ORF">FNK824_LOCUS40099</name>
    <name evidence="2" type="ORF">SEV965_LOCUS39322</name>
</gene>
<feature type="compositionally biased region" description="Basic and acidic residues" evidence="1">
    <location>
        <begin position="29"/>
        <end position="38"/>
    </location>
</feature>
<dbReference type="AlphaFoldDB" id="A0A815Y184"/>
<dbReference type="InterPro" id="IPR029071">
    <property type="entry name" value="Ubiquitin-like_domsf"/>
</dbReference>
<dbReference type="EMBL" id="CAJOBE010029726">
    <property type="protein sequence ID" value="CAF4286497.1"/>
    <property type="molecule type" value="Genomic_DNA"/>
</dbReference>
<name>A0A815Y184_9BILA</name>
<evidence type="ECO:0000256" key="1">
    <source>
        <dbReference type="SAM" id="MobiDB-lite"/>
    </source>
</evidence>
<sequence length="96" mass="10953">MSDEHNLPLPSLPTMVNDRNEGNNNVYNESKDSNEEQETKLATVKMLLETIGQTVTVAFPLRSPISELITHFAKELRMPENILQITFKEKVLDNQL</sequence>
<reference evidence="2" key="1">
    <citation type="submission" date="2021-02" db="EMBL/GenBank/DDBJ databases">
        <authorList>
            <person name="Nowell W R."/>
        </authorList>
    </citation>
    <scope>NUCLEOTIDE SEQUENCE</scope>
</reference>
<evidence type="ECO:0008006" key="5">
    <source>
        <dbReference type="Google" id="ProtNLM"/>
    </source>
</evidence>
<accession>A0A815Y184</accession>
<feature type="non-terminal residue" evidence="2">
    <location>
        <position position="96"/>
    </location>
</feature>
<evidence type="ECO:0000313" key="3">
    <source>
        <dbReference type="EMBL" id="CAF4286497.1"/>
    </source>
</evidence>
<proteinExistence type="predicted"/>
<evidence type="ECO:0000313" key="4">
    <source>
        <dbReference type="Proteomes" id="UP000663889"/>
    </source>
</evidence>
<dbReference type="Proteomes" id="UP000663874">
    <property type="component" value="Unassembled WGS sequence"/>
</dbReference>
<feature type="region of interest" description="Disordered" evidence="1">
    <location>
        <begin position="1"/>
        <end position="38"/>
    </location>
</feature>
<evidence type="ECO:0000313" key="2">
    <source>
        <dbReference type="EMBL" id="CAF1565164.1"/>
    </source>
</evidence>
<protein>
    <recommendedName>
        <fullName evidence="5">Ubiquitin-like domain-containing protein</fullName>
    </recommendedName>
</protein>